<dbReference type="Pfam" id="PF13579">
    <property type="entry name" value="Glyco_trans_4_4"/>
    <property type="match status" value="1"/>
</dbReference>
<accession>A0ABV7N7M8</accession>
<gene>
    <name evidence="3" type="ORF">ACFOEO_10940</name>
</gene>
<evidence type="ECO:0000259" key="2">
    <source>
        <dbReference type="Pfam" id="PF13579"/>
    </source>
</evidence>
<dbReference type="InterPro" id="IPR001296">
    <property type="entry name" value="Glyco_trans_1"/>
</dbReference>
<keyword evidence="4" id="KW-1185">Reference proteome</keyword>
<dbReference type="PANTHER" id="PTHR45947:SF3">
    <property type="entry name" value="SULFOQUINOVOSYL TRANSFERASE SQD2"/>
    <property type="match status" value="1"/>
</dbReference>
<sequence length="391" mass="44005">MPKIIQGVTNVFSVMLIKEQVEYVAAHGFNIKVVCNNAENKKYEGISIVHIPFEREISPYKDVVSLFKLYRYLKSEQPDIINFGTPKAGLIGMIAGYLAGVNQRVYIVRGLRLETAIGLKRSLLMRLEKVACTLSTHVLVISDSLEETLVSQGIVNPKKVVRIGKGSSNGIDLKKFDPTQLDLAKRLDLCMELDIKEEDIVIGYVGRMTRDKGINELIKAFNRLAQTHRDVKLLLVGDYENADPIDEVHVETIRNHARIIHCPYTTEPEYYYSLMDIFAFPTHREGFGNVSIEAQAMGVPVVTFNVTGAKDTVLDGQTGLIAHSIDEFGLFNSIDRLIKHPLLRMRMATTARSFVVDHFDRKTMQEALVDFYRMLKEEGKDDGQVAQNLGA</sequence>
<reference evidence="4" key="1">
    <citation type="journal article" date="2019" name="Int. J. Syst. Evol. Microbiol.">
        <title>The Global Catalogue of Microorganisms (GCM) 10K type strain sequencing project: providing services to taxonomists for standard genome sequencing and annotation.</title>
        <authorList>
            <consortium name="The Broad Institute Genomics Platform"/>
            <consortium name="The Broad Institute Genome Sequencing Center for Infectious Disease"/>
            <person name="Wu L."/>
            <person name="Ma J."/>
        </authorList>
    </citation>
    <scope>NUCLEOTIDE SEQUENCE [LARGE SCALE GENOMIC DNA]</scope>
    <source>
        <strain evidence="4">CCM 7756</strain>
    </source>
</reference>
<feature type="domain" description="Glycosyl transferase family 1" evidence="1">
    <location>
        <begin position="193"/>
        <end position="353"/>
    </location>
</feature>
<dbReference type="Gene3D" id="3.40.50.2000">
    <property type="entry name" value="Glycogen Phosphorylase B"/>
    <property type="match status" value="2"/>
</dbReference>
<feature type="domain" description="Glycosyltransferase subfamily 4-like N-terminal" evidence="2">
    <location>
        <begin position="19"/>
        <end position="163"/>
    </location>
</feature>
<dbReference type="PANTHER" id="PTHR45947">
    <property type="entry name" value="SULFOQUINOVOSYL TRANSFERASE SQD2"/>
    <property type="match status" value="1"/>
</dbReference>
<comment type="caution">
    <text evidence="3">The sequence shown here is derived from an EMBL/GenBank/DDBJ whole genome shotgun (WGS) entry which is preliminary data.</text>
</comment>
<evidence type="ECO:0000259" key="1">
    <source>
        <dbReference type="Pfam" id="PF00534"/>
    </source>
</evidence>
<dbReference type="SUPFAM" id="SSF53756">
    <property type="entry name" value="UDP-Glycosyltransferase/glycogen phosphorylase"/>
    <property type="match status" value="1"/>
</dbReference>
<dbReference type="Proteomes" id="UP001595637">
    <property type="component" value="Unassembled WGS sequence"/>
</dbReference>
<evidence type="ECO:0000313" key="4">
    <source>
        <dbReference type="Proteomes" id="UP001595637"/>
    </source>
</evidence>
<proteinExistence type="predicted"/>
<dbReference type="InterPro" id="IPR050194">
    <property type="entry name" value="Glycosyltransferase_grp1"/>
</dbReference>
<dbReference type="EMBL" id="JBHRVQ010000001">
    <property type="protein sequence ID" value="MFC3389091.1"/>
    <property type="molecule type" value="Genomic_DNA"/>
</dbReference>
<dbReference type="Pfam" id="PF00534">
    <property type="entry name" value="Glycos_transf_1"/>
    <property type="match status" value="1"/>
</dbReference>
<dbReference type="CDD" id="cd03808">
    <property type="entry name" value="GT4_CapM-like"/>
    <property type="match status" value="1"/>
</dbReference>
<organism evidence="3 4">
    <name type="scientific">Salinicoccus sesuvii</name>
    <dbReference type="NCBI Taxonomy" id="868281"/>
    <lineage>
        <taxon>Bacteria</taxon>
        <taxon>Bacillati</taxon>
        <taxon>Bacillota</taxon>
        <taxon>Bacilli</taxon>
        <taxon>Bacillales</taxon>
        <taxon>Staphylococcaceae</taxon>
        <taxon>Salinicoccus</taxon>
    </lineage>
</organism>
<name>A0ABV7N7M8_9STAP</name>
<protein>
    <submittedName>
        <fullName evidence="3">Glycosyltransferase family 4 protein</fullName>
    </submittedName>
</protein>
<evidence type="ECO:0000313" key="3">
    <source>
        <dbReference type="EMBL" id="MFC3389091.1"/>
    </source>
</evidence>
<dbReference type="RefSeq" id="WP_380655588.1">
    <property type="nucleotide sequence ID" value="NZ_JBHRVQ010000001.1"/>
</dbReference>
<dbReference type="InterPro" id="IPR028098">
    <property type="entry name" value="Glyco_trans_4-like_N"/>
</dbReference>